<dbReference type="InterPro" id="IPR050902">
    <property type="entry name" value="ABC_Transporter_SBP"/>
</dbReference>
<evidence type="ECO:0000313" key="3">
    <source>
        <dbReference type="EMBL" id="KWU51530.1"/>
    </source>
</evidence>
<dbReference type="OrthoDB" id="9775594at2"/>
<dbReference type="EMBL" id="LRMR01000007">
    <property type="protein sequence ID" value="KWU51530.1"/>
    <property type="molecule type" value="Genomic_DNA"/>
</dbReference>
<keyword evidence="1" id="KW-0732">Signal</keyword>
<feature type="signal peptide" evidence="1">
    <location>
        <begin position="1"/>
        <end position="27"/>
    </location>
</feature>
<evidence type="ECO:0000256" key="1">
    <source>
        <dbReference type="SAM" id="SignalP"/>
    </source>
</evidence>
<dbReference type="InterPro" id="IPR002491">
    <property type="entry name" value="ABC_transptr_periplasmic_BD"/>
</dbReference>
<dbReference type="Pfam" id="PF01497">
    <property type="entry name" value="Peripla_BP_2"/>
    <property type="match status" value="1"/>
</dbReference>
<dbReference type="Gene3D" id="3.40.50.1980">
    <property type="entry name" value="Nitrogenase molybdenum iron protein domain"/>
    <property type="match status" value="2"/>
</dbReference>
<dbReference type="PROSITE" id="PS50983">
    <property type="entry name" value="FE_B12_PBP"/>
    <property type="match status" value="1"/>
</dbReference>
<dbReference type="RefSeq" id="WP_060753828.1">
    <property type="nucleotide sequence ID" value="NZ_LRMR01000007.1"/>
</dbReference>
<sequence>MLQPRHLFKLGVLCAALLFGHAETAAAHEITDVLGRKVEVKDDVRRVVLGEGRLISAFALLDQDAPFQRIVGWQNDLRLLDQHTYNAYVAKFPSVKNIPLIGQASEQSVSAEEILSLKPDLAVFSISGHGPTEHSPVADVLAKAGIPVVFVDFRLNPVQGTHTSMTALGQALGREPQAQAFLNFYDQHLKAITDAVATLPAGPRPSVFLELLAGVWQAPGHTTGKSGMGELISLVGGRNIAAGVVPGALGDISVEYALKADPDVYIATGNRQPGLILGAGVSHDEARAGLERVLARPEFANLRAIREGNAHGLWHDFYNSPYNLLAIEALAKWIHPALFAKLDPQATMDQINQQFLKMPLQGAYWIDAKTSVETQ</sequence>
<comment type="caution">
    <text evidence="3">The sequence shown here is derived from an EMBL/GenBank/DDBJ whole genome shotgun (WGS) entry which is preliminary data.</text>
</comment>
<evidence type="ECO:0000313" key="4">
    <source>
        <dbReference type="Proteomes" id="UP000067111"/>
    </source>
</evidence>
<dbReference type="Proteomes" id="UP000067111">
    <property type="component" value="Unassembled WGS sequence"/>
</dbReference>
<proteinExistence type="predicted"/>
<accession>A0A0X7K9W7</accession>
<dbReference type="PANTHER" id="PTHR30535">
    <property type="entry name" value="VITAMIN B12-BINDING PROTEIN"/>
    <property type="match status" value="1"/>
</dbReference>
<feature type="domain" description="Fe/B12 periplasmic-binding" evidence="2">
    <location>
        <begin position="46"/>
        <end position="342"/>
    </location>
</feature>
<name>A0A0X7K9W7_9PSED</name>
<protein>
    <submittedName>
        <fullName evidence="3">Iron ABC transporter substrate-binding protein</fullName>
    </submittedName>
</protein>
<reference evidence="4" key="1">
    <citation type="submission" date="2016-01" db="EMBL/GenBank/DDBJ databases">
        <authorList>
            <person name="Gamez R.M."/>
            <person name="Rodriguez F."/>
            <person name="Bernal J.F."/>
            <person name="Agarwala R."/>
            <person name="Landsman D."/>
            <person name="Marino-Ramirez L."/>
        </authorList>
    </citation>
    <scope>NUCLEOTIDE SEQUENCE [LARGE SCALE GENOMIC DNA]</scope>
    <source>
        <strain evidence="4">Ps006</strain>
    </source>
</reference>
<feature type="chain" id="PRO_5007064239" evidence="1">
    <location>
        <begin position="28"/>
        <end position="375"/>
    </location>
</feature>
<evidence type="ECO:0000259" key="2">
    <source>
        <dbReference type="PROSITE" id="PS50983"/>
    </source>
</evidence>
<dbReference type="SUPFAM" id="SSF53807">
    <property type="entry name" value="Helical backbone' metal receptor"/>
    <property type="match status" value="1"/>
</dbReference>
<organism evidence="3 4">
    <name type="scientific">Pseudomonas palleroniana</name>
    <dbReference type="NCBI Taxonomy" id="191390"/>
    <lineage>
        <taxon>Bacteria</taxon>
        <taxon>Pseudomonadati</taxon>
        <taxon>Pseudomonadota</taxon>
        <taxon>Gammaproteobacteria</taxon>
        <taxon>Pseudomonadales</taxon>
        <taxon>Pseudomonadaceae</taxon>
        <taxon>Pseudomonas</taxon>
    </lineage>
</organism>
<dbReference type="PANTHER" id="PTHR30535:SF34">
    <property type="entry name" value="MOLYBDATE-BINDING PROTEIN MOLA"/>
    <property type="match status" value="1"/>
</dbReference>
<dbReference type="AlphaFoldDB" id="A0A0X7K9W7"/>
<gene>
    <name evidence="3" type="ORF">AWV77_08510</name>
</gene>